<evidence type="ECO:0000256" key="1">
    <source>
        <dbReference type="ARBA" id="ARBA00023125"/>
    </source>
</evidence>
<feature type="compositionally biased region" description="Polar residues" evidence="3">
    <location>
        <begin position="326"/>
        <end position="337"/>
    </location>
</feature>
<sequence>MKDIPIHCDPGLSISNEIQITNSNSFWYVVIPKFVRPSDNVNFGRTVALDPGLKAFMTGVDLCGNAVHIGHGNRDHLENLRNRAADAQRRMSEIKNICDHRTGKQWKTFARAKRAFDCATAKMKNCVKELHYQTCAYLTKHYDTIVLPIFSSKQMVKKSIARNHTYNKMLLGLKHFQFRELLRAKCELMGKSLVVCSEMYTSQTCGHCSRLHLKLGNKDVFECPHCNHVAGRDVNAAFNILRFTCAGSLAVHTIHRSLTVVKNVPVLQNNHVFTKKLVEENHTLRVETLALQRRLMQFEGPGAKTSSKSLHPTKRNSARVAKAESSPVSAKESGTAQLTKVTTETLAESFKLAELARHPLVQELKTHLRDLEVDLDRLRQENELLRTELDQYQNAKKPAKVIKPAREDDKLNEEDQAQLRASIDVLLQKMKVLEARYQHLKEKARAKTELLQESTFRIEELTTQLFEAQEQLGAQSEKLQAYSDEIARMRDIQQDLHLVRSENVKLNETIAALSSRPFDAQSKDLQKINLLIAQLEDEKRVLEEDRAKYKADCIAVKRTNDQLRNRVEKMTAEMNDLANKLNRCEVECEQRAMENDVAQLQLRFYTAPGDYNLMSTIGKAIKGTMKQQHLAKRDADTPATSRN</sequence>
<feature type="domain" description="Cas12f1-like TNB" evidence="4">
    <location>
        <begin position="175"/>
        <end position="240"/>
    </location>
</feature>
<protein>
    <recommendedName>
        <fullName evidence="4">Cas12f1-like TNB domain-containing protein</fullName>
    </recommendedName>
</protein>
<name>A0ABD3F1C9_9STRA</name>
<evidence type="ECO:0000313" key="6">
    <source>
        <dbReference type="Proteomes" id="UP001632037"/>
    </source>
</evidence>
<organism evidence="5 6">
    <name type="scientific">Phytophthora oleae</name>
    <dbReference type="NCBI Taxonomy" id="2107226"/>
    <lineage>
        <taxon>Eukaryota</taxon>
        <taxon>Sar</taxon>
        <taxon>Stramenopiles</taxon>
        <taxon>Oomycota</taxon>
        <taxon>Peronosporomycetes</taxon>
        <taxon>Peronosporales</taxon>
        <taxon>Peronosporaceae</taxon>
        <taxon>Phytophthora</taxon>
    </lineage>
</organism>
<reference evidence="5 6" key="1">
    <citation type="submission" date="2024-09" db="EMBL/GenBank/DDBJ databases">
        <title>Genome sequencing and assembly of Phytophthora oleae, isolate VK10A, causative agent of rot of olive drupes.</title>
        <authorList>
            <person name="Conti Taguali S."/>
            <person name="Riolo M."/>
            <person name="La Spada F."/>
            <person name="Cacciola S.O."/>
            <person name="Dionisio G."/>
        </authorList>
    </citation>
    <scope>NUCLEOTIDE SEQUENCE [LARGE SCALE GENOMIC DNA]</scope>
    <source>
        <strain evidence="5 6">VK10A</strain>
    </source>
</reference>
<accession>A0ABD3F1C9</accession>
<keyword evidence="1" id="KW-0238">DNA-binding</keyword>
<evidence type="ECO:0000259" key="4">
    <source>
        <dbReference type="Pfam" id="PF07282"/>
    </source>
</evidence>
<dbReference type="InterPro" id="IPR010095">
    <property type="entry name" value="Cas12f1-like_TNB"/>
</dbReference>
<dbReference type="InterPro" id="IPR051491">
    <property type="entry name" value="Recombinase/Transposase-rel"/>
</dbReference>
<keyword evidence="6" id="KW-1185">Reference proteome</keyword>
<dbReference type="Proteomes" id="UP001632037">
    <property type="component" value="Unassembled WGS sequence"/>
</dbReference>
<keyword evidence="2" id="KW-0175">Coiled coil</keyword>
<gene>
    <name evidence="5" type="ORF">V7S43_015025</name>
</gene>
<feature type="region of interest" description="Disordered" evidence="3">
    <location>
        <begin position="301"/>
        <end position="337"/>
    </location>
</feature>
<proteinExistence type="predicted"/>
<dbReference type="NCBIfam" id="NF040570">
    <property type="entry name" value="guided_TnpB"/>
    <property type="match status" value="1"/>
</dbReference>
<feature type="coiled-coil region" evidence="2">
    <location>
        <begin position="518"/>
        <end position="587"/>
    </location>
</feature>
<comment type="caution">
    <text evidence="5">The sequence shown here is derived from an EMBL/GenBank/DDBJ whole genome shotgun (WGS) entry which is preliminary data.</text>
</comment>
<dbReference type="PANTHER" id="PTHR36172">
    <property type="match status" value="1"/>
</dbReference>
<evidence type="ECO:0000313" key="5">
    <source>
        <dbReference type="EMBL" id="KAL3660104.1"/>
    </source>
</evidence>
<dbReference type="GO" id="GO:0003677">
    <property type="term" value="F:DNA binding"/>
    <property type="evidence" value="ECO:0007669"/>
    <property type="project" value="UniProtKB-KW"/>
</dbReference>
<dbReference type="EMBL" id="JBIMZQ010000043">
    <property type="protein sequence ID" value="KAL3660104.1"/>
    <property type="molecule type" value="Genomic_DNA"/>
</dbReference>
<evidence type="ECO:0000256" key="2">
    <source>
        <dbReference type="SAM" id="Coils"/>
    </source>
</evidence>
<dbReference type="PANTHER" id="PTHR36172:SF1">
    <property type="entry name" value="RESOLVASE-RELATED"/>
    <property type="match status" value="1"/>
</dbReference>
<feature type="coiled-coil region" evidence="2">
    <location>
        <begin position="361"/>
        <end position="485"/>
    </location>
</feature>
<dbReference type="AlphaFoldDB" id="A0ABD3F1C9"/>
<evidence type="ECO:0000256" key="3">
    <source>
        <dbReference type="SAM" id="MobiDB-lite"/>
    </source>
</evidence>
<dbReference type="Pfam" id="PF07282">
    <property type="entry name" value="Cas12f1-like_TNB"/>
    <property type="match status" value="1"/>
</dbReference>